<accession>A0AA95NFL6</accession>
<sequence length="179" mass="19355">MSSTLLFEASVPVLTRYLGQLLLMLDRAEACARARQLDDATLLRQGLTPGMFDLGQQVQIAAGFALRCVAPLIGRALPALGEGDAQDFAALRRRVAQAQALLGTLGPDDLVLGEEDPVQTQAGEAALSMPAREFVLSYAMPNFFFHLCMAYALLRAQGVPLGKPDFDGWHRYAPGFSFV</sequence>
<reference evidence="1" key="1">
    <citation type="submission" date="2023-01" db="EMBL/GenBank/DDBJ databases">
        <title>Whole genome sequence of Paucibacter sp. S2-9 isolated from pond sediment.</title>
        <authorList>
            <person name="Jung J.Y."/>
        </authorList>
    </citation>
    <scope>NUCLEOTIDE SEQUENCE</scope>
    <source>
        <strain evidence="1">S2-9</strain>
    </source>
</reference>
<dbReference type="PANTHER" id="PTHR36922:SF1">
    <property type="entry name" value="DUF1993 DOMAIN-CONTAINING PROTEIN"/>
    <property type="match status" value="1"/>
</dbReference>
<organism evidence="1 2">
    <name type="scientific">Paucibacter sediminis</name>
    <dbReference type="NCBI Taxonomy" id="3019553"/>
    <lineage>
        <taxon>Bacteria</taxon>
        <taxon>Pseudomonadati</taxon>
        <taxon>Pseudomonadota</taxon>
        <taxon>Betaproteobacteria</taxon>
        <taxon>Burkholderiales</taxon>
        <taxon>Sphaerotilaceae</taxon>
        <taxon>Roseateles</taxon>
    </lineage>
</organism>
<proteinExistence type="predicted"/>
<dbReference type="EMBL" id="CP116346">
    <property type="protein sequence ID" value="WIT12002.1"/>
    <property type="molecule type" value="Genomic_DNA"/>
</dbReference>
<gene>
    <name evidence="1" type="ORF">PFX98_24555</name>
</gene>
<dbReference type="PANTHER" id="PTHR36922">
    <property type="entry name" value="BLL2446 PROTEIN"/>
    <property type="match status" value="1"/>
</dbReference>
<keyword evidence="2" id="KW-1185">Reference proteome</keyword>
<evidence type="ECO:0000313" key="1">
    <source>
        <dbReference type="EMBL" id="WIT12002.1"/>
    </source>
</evidence>
<dbReference type="Pfam" id="PF09351">
    <property type="entry name" value="DUF1993"/>
    <property type="match status" value="1"/>
</dbReference>
<dbReference type="Gene3D" id="1.20.120.450">
    <property type="entry name" value="dinb family like domain"/>
    <property type="match status" value="1"/>
</dbReference>
<protein>
    <submittedName>
        <fullName evidence="1">DUF1993 domain-containing protein</fullName>
    </submittedName>
</protein>
<dbReference type="InterPro" id="IPR018531">
    <property type="entry name" value="DUF1993"/>
</dbReference>
<dbReference type="SUPFAM" id="SSF109854">
    <property type="entry name" value="DinB/YfiT-like putative metalloenzymes"/>
    <property type="match status" value="1"/>
</dbReference>
<dbReference type="AlphaFoldDB" id="A0AA95NFL6"/>
<dbReference type="KEGG" id="pais:PFX98_24555"/>
<dbReference type="RefSeq" id="WP_285233091.1">
    <property type="nucleotide sequence ID" value="NZ_CP116346.1"/>
</dbReference>
<evidence type="ECO:0000313" key="2">
    <source>
        <dbReference type="Proteomes" id="UP001177769"/>
    </source>
</evidence>
<name>A0AA95NFL6_9BURK</name>
<dbReference type="InterPro" id="IPR034660">
    <property type="entry name" value="DinB/YfiT-like"/>
</dbReference>
<dbReference type="Proteomes" id="UP001177769">
    <property type="component" value="Chromosome"/>
</dbReference>